<dbReference type="RefSeq" id="WP_173413776.1">
    <property type="nucleotide sequence ID" value="NZ_CP054139.1"/>
</dbReference>
<evidence type="ECO:0000313" key="3">
    <source>
        <dbReference type="Proteomes" id="UP000505355"/>
    </source>
</evidence>
<dbReference type="InterPro" id="IPR036390">
    <property type="entry name" value="WH_DNA-bd_sf"/>
</dbReference>
<dbReference type="SUPFAM" id="SSF55811">
    <property type="entry name" value="Nudix"/>
    <property type="match status" value="1"/>
</dbReference>
<gene>
    <name evidence="2" type="ORF">HQ865_04700</name>
</gene>
<dbReference type="AlphaFoldDB" id="A0A7D4UNL2"/>
<dbReference type="Proteomes" id="UP000505355">
    <property type="component" value="Chromosome"/>
</dbReference>
<dbReference type="PROSITE" id="PS51462">
    <property type="entry name" value="NUDIX"/>
    <property type="match status" value="1"/>
</dbReference>
<proteinExistence type="predicted"/>
<dbReference type="CDD" id="cd18873">
    <property type="entry name" value="NUDIX_NadM_like"/>
    <property type="match status" value="1"/>
</dbReference>
<dbReference type="SUPFAM" id="SSF46785">
    <property type="entry name" value="Winged helix' DNA-binding domain"/>
    <property type="match status" value="1"/>
</dbReference>
<dbReference type="InterPro" id="IPR000086">
    <property type="entry name" value="NUDIX_hydrolase_dom"/>
</dbReference>
<evidence type="ECO:0000313" key="2">
    <source>
        <dbReference type="EMBL" id="QKJ29080.1"/>
    </source>
</evidence>
<dbReference type="InterPro" id="IPR054105">
    <property type="entry name" value="WHD_NrtR"/>
</dbReference>
<dbReference type="EMBL" id="CP054139">
    <property type="protein sequence ID" value="QKJ29080.1"/>
    <property type="molecule type" value="Genomic_DNA"/>
</dbReference>
<dbReference type="Pfam" id="PF00293">
    <property type="entry name" value="NUDIX"/>
    <property type="match status" value="1"/>
</dbReference>
<dbReference type="Gene3D" id="3.90.79.10">
    <property type="entry name" value="Nucleoside Triphosphate Pyrophosphohydrolase"/>
    <property type="match status" value="1"/>
</dbReference>
<evidence type="ECO:0000259" key="1">
    <source>
        <dbReference type="PROSITE" id="PS51462"/>
    </source>
</evidence>
<dbReference type="InterPro" id="IPR036388">
    <property type="entry name" value="WH-like_DNA-bd_sf"/>
</dbReference>
<feature type="domain" description="Nudix hydrolase" evidence="1">
    <location>
        <begin position="11"/>
        <end position="142"/>
    </location>
</feature>
<dbReference type="GO" id="GO:0016787">
    <property type="term" value="F:hydrolase activity"/>
    <property type="evidence" value="ECO:0007669"/>
    <property type="project" value="UniProtKB-KW"/>
</dbReference>
<reference evidence="2 3" key="1">
    <citation type="submission" date="2020-05" db="EMBL/GenBank/DDBJ databases">
        <title>Mucilaginibacter mali sp. nov.</title>
        <authorList>
            <person name="Kim H.S."/>
            <person name="Lee K.C."/>
            <person name="Suh M.K."/>
            <person name="Kim J.-S."/>
            <person name="Han K.-I."/>
            <person name="Eom M.K."/>
            <person name="Shin Y.K."/>
            <person name="Lee J.-S."/>
        </authorList>
    </citation>
    <scope>NUCLEOTIDE SEQUENCE [LARGE SCALE GENOMIC DNA]</scope>
    <source>
        <strain evidence="2 3">G2-14</strain>
    </source>
</reference>
<dbReference type="Gene3D" id="1.10.10.10">
    <property type="entry name" value="Winged helix-like DNA-binding domain superfamily/Winged helix DNA-binding domain"/>
    <property type="match status" value="1"/>
</dbReference>
<accession>A0A7D4UNL2</accession>
<protein>
    <submittedName>
        <fullName evidence="2">NUDIX hydrolase</fullName>
    </submittedName>
</protein>
<sequence length="236" mass="27647">MHTYTGQERFLLATDCIIFGFDGTDIKLLLIHRGLEPMKDHWSLMGGFVQKDETPDDAANRVLEQLTGLKNVYMEQLHVFGAPDRDPVERTISVAYFALIDIHQYEAQLTHEHHAEWFQLNELPELIFDHNEMVKLAKKQLRYKAALHPILFQLLPEKFTIPQLQALYEGIYQSKLDDRNFSRKILSTGLLVKLPEKEKLSSKKGAFYYKLDQSNYLENFHSFLNFIPNPDRFFKD</sequence>
<organism evidence="2 3">
    <name type="scientific">Mucilaginibacter mali</name>
    <dbReference type="NCBI Taxonomy" id="2740462"/>
    <lineage>
        <taxon>Bacteria</taxon>
        <taxon>Pseudomonadati</taxon>
        <taxon>Bacteroidota</taxon>
        <taxon>Sphingobacteriia</taxon>
        <taxon>Sphingobacteriales</taxon>
        <taxon>Sphingobacteriaceae</taxon>
        <taxon>Mucilaginibacter</taxon>
    </lineage>
</organism>
<dbReference type="InterPro" id="IPR015797">
    <property type="entry name" value="NUDIX_hydrolase-like_dom_sf"/>
</dbReference>
<dbReference type="Pfam" id="PF21906">
    <property type="entry name" value="WHD_NrtR"/>
    <property type="match status" value="1"/>
</dbReference>
<keyword evidence="2" id="KW-0378">Hydrolase</keyword>
<name>A0A7D4UNL2_9SPHI</name>
<dbReference type="KEGG" id="mmab:HQ865_04700"/>
<keyword evidence="3" id="KW-1185">Reference proteome</keyword>
<dbReference type="PANTHER" id="PTHR43736">
    <property type="entry name" value="ADP-RIBOSE PYROPHOSPHATASE"/>
    <property type="match status" value="1"/>
</dbReference>
<dbReference type="PANTHER" id="PTHR43736:SF4">
    <property type="entry name" value="SLR1690 PROTEIN"/>
    <property type="match status" value="1"/>
</dbReference>